<keyword evidence="2" id="KW-0479">Metal-binding</keyword>
<keyword evidence="2" id="KW-0560">Oxidoreductase</keyword>
<proteinExistence type="inferred from homology"/>
<evidence type="ECO:0000313" key="5">
    <source>
        <dbReference type="EMBL" id="KAF2870130.1"/>
    </source>
</evidence>
<comment type="caution">
    <text evidence="5">The sequence shown here is derived from an EMBL/GenBank/DDBJ whole genome shotgun (WGS) entry which is preliminary data.</text>
</comment>
<feature type="domain" description="Fe2OG dioxygenase" evidence="4">
    <location>
        <begin position="172"/>
        <end position="280"/>
    </location>
</feature>
<dbReference type="Gene3D" id="2.60.120.330">
    <property type="entry name" value="B-lactam Antibiotic, Isopenicillin N Synthase, Chain"/>
    <property type="match status" value="1"/>
</dbReference>
<gene>
    <name evidence="5" type="ORF">BDV95DRAFT_629407</name>
</gene>
<dbReference type="GO" id="GO:0016491">
    <property type="term" value="F:oxidoreductase activity"/>
    <property type="evidence" value="ECO:0007669"/>
    <property type="project" value="UniProtKB-KW"/>
</dbReference>
<dbReference type="PANTHER" id="PTHR47990">
    <property type="entry name" value="2-OXOGLUTARATE (2OG) AND FE(II)-DEPENDENT OXYGENASE SUPERFAMILY PROTEIN-RELATED"/>
    <property type="match status" value="1"/>
</dbReference>
<dbReference type="PROSITE" id="PS51471">
    <property type="entry name" value="FE2OG_OXY"/>
    <property type="match status" value="1"/>
</dbReference>
<dbReference type="Pfam" id="PF03171">
    <property type="entry name" value="2OG-FeII_Oxy"/>
    <property type="match status" value="1"/>
</dbReference>
<dbReference type="InterPro" id="IPR044861">
    <property type="entry name" value="IPNS-like_FE2OG_OXY"/>
</dbReference>
<dbReference type="SUPFAM" id="SSF51197">
    <property type="entry name" value="Clavaminate synthase-like"/>
    <property type="match status" value="1"/>
</dbReference>
<dbReference type="InterPro" id="IPR050231">
    <property type="entry name" value="Iron_ascorbate_oxido_reductase"/>
</dbReference>
<evidence type="ECO:0000313" key="6">
    <source>
        <dbReference type="Proteomes" id="UP000481861"/>
    </source>
</evidence>
<keyword evidence="6" id="KW-1185">Reference proteome</keyword>
<evidence type="ECO:0000256" key="1">
    <source>
        <dbReference type="ARBA" id="ARBA00008056"/>
    </source>
</evidence>
<dbReference type="InterPro" id="IPR027443">
    <property type="entry name" value="IPNS-like_sf"/>
</dbReference>
<dbReference type="InterPro" id="IPR005123">
    <property type="entry name" value="Oxoglu/Fe-dep_dioxygenase_dom"/>
</dbReference>
<keyword evidence="2" id="KW-0408">Iron</keyword>
<dbReference type="OrthoDB" id="288590at2759"/>
<feature type="region of interest" description="Disordered" evidence="3">
    <location>
        <begin position="166"/>
        <end position="192"/>
    </location>
</feature>
<sequence length="339" mass="37993">MFFNSPPSHAPFPSDLPTAEVPTLSSSKILDNDIGESQRLYEACCSTGLFFLDLRDSDRGTDETIFELDIEEKQRYSMLNGTVLGYKGAGVGRIDSKGTQDRCEFWCMSKDDVLEIIPALPAPEIVNKNRHIFATFARSCHTLSMTVFDCLEHQVGLPVGAFRGRHRIDQPSSDQSRQIRYLPQPEEDQRTSLVPHTDYGSVTVLFNVLGGLQILPAGKEPEEQNWLWVKPGPGCAIINLGDAMEKFSNGLLKSPMHRVTYAPGEQSKMTRYSLAYFTRPEDACLMKRLEGSKLIPQLDDGEEEGDITAGEWVRTRMKAAQVQKDQRANFPGWETKGLK</sequence>
<dbReference type="EMBL" id="JAADJZ010000014">
    <property type="protein sequence ID" value="KAF2870130.1"/>
    <property type="molecule type" value="Genomic_DNA"/>
</dbReference>
<organism evidence="5 6">
    <name type="scientific">Massariosphaeria phaeospora</name>
    <dbReference type="NCBI Taxonomy" id="100035"/>
    <lineage>
        <taxon>Eukaryota</taxon>
        <taxon>Fungi</taxon>
        <taxon>Dikarya</taxon>
        <taxon>Ascomycota</taxon>
        <taxon>Pezizomycotina</taxon>
        <taxon>Dothideomycetes</taxon>
        <taxon>Pleosporomycetidae</taxon>
        <taxon>Pleosporales</taxon>
        <taxon>Pleosporales incertae sedis</taxon>
        <taxon>Massariosphaeria</taxon>
    </lineage>
</organism>
<evidence type="ECO:0000256" key="3">
    <source>
        <dbReference type="SAM" id="MobiDB-lite"/>
    </source>
</evidence>
<evidence type="ECO:0000256" key="2">
    <source>
        <dbReference type="RuleBase" id="RU003682"/>
    </source>
</evidence>
<comment type="similarity">
    <text evidence="1 2">Belongs to the iron/ascorbate-dependent oxidoreductase family.</text>
</comment>
<accession>A0A7C8IBR3</accession>
<reference evidence="5 6" key="1">
    <citation type="submission" date="2020-01" db="EMBL/GenBank/DDBJ databases">
        <authorList>
            <consortium name="DOE Joint Genome Institute"/>
            <person name="Haridas S."/>
            <person name="Albert R."/>
            <person name="Binder M."/>
            <person name="Bloem J."/>
            <person name="Labutti K."/>
            <person name="Salamov A."/>
            <person name="Andreopoulos B."/>
            <person name="Baker S.E."/>
            <person name="Barry K."/>
            <person name="Bills G."/>
            <person name="Bluhm B.H."/>
            <person name="Cannon C."/>
            <person name="Castanera R."/>
            <person name="Culley D.E."/>
            <person name="Daum C."/>
            <person name="Ezra D."/>
            <person name="Gonzalez J.B."/>
            <person name="Henrissat B."/>
            <person name="Kuo A."/>
            <person name="Liang C."/>
            <person name="Lipzen A."/>
            <person name="Lutzoni F."/>
            <person name="Magnuson J."/>
            <person name="Mondo S."/>
            <person name="Nolan M."/>
            <person name="Ohm R."/>
            <person name="Pangilinan J."/>
            <person name="Park H.-J.H."/>
            <person name="Ramirez L."/>
            <person name="Alfaro M."/>
            <person name="Sun H."/>
            <person name="Tritt A."/>
            <person name="Yoshinaga Y."/>
            <person name="Zwiers L.-H.L."/>
            <person name="Turgeon B.G."/>
            <person name="Goodwin S.B."/>
            <person name="Spatafora J.W."/>
            <person name="Crous P.W."/>
            <person name="Grigoriev I.V."/>
        </authorList>
    </citation>
    <scope>NUCLEOTIDE SEQUENCE [LARGE SCALE GENOMIC DNA]</scope>
    <source>
        <strain evidence="5 6">CBS 611.86</strain>
    </source>
</reference>
<name>A0A7C8IBR3_9PLEO</name>
<evidence type="ECO:0000259" key="4">
    <source>
        <dbReference type="PROSITE" id="PS51471"/>
    </source>
</evidence>
<dbReference type="AlphaFoldDB" id="A0A7C8IBR3"/>
<dbReference type="GO" id="GO:0046872">
    <property type="term" value="F:metal ion binding"/>
    <property type="evidence" value="ECO:0007669"/>
    <property type="project" value="UniProtKB-KW"/>
</dbReference>
<dbReference type="Proteomes" id="UP000481861">
    <property type="component" value="Unassembled WGS sequence"/>
</dbReference>
<protein>
    <submittedName>
        <fullName evidence="5">Putative oxidoreductase</fullName>
    </submittedName>
</protein>